<dbReference type="InterPro" id="IPR032675">
    <property type="entry name" value="LRR_dom_sf"/>
</dbReference>
<dbReference type="InterPro" id="IPR053197">
    <property type="entry name" value="F-box_SCFL_complex_component"/>
</dbReference>
<dbReference type="Gene3D" id="1.20.1280.50">
    <property type="match status" value="1"/>
</dbReference>
<feature type="domain" description="F-box" evidence="2">
    <location>
        <begin position="24"/>
        <end position="60"/>
    </location>
</feature>
<dbReference type="Pfam" id="PF00646">
    <property type="entry name" value="F-box"/>
    <property type="match status" value="1"/>
</dbReference>
<dbReference type="PROSITE" id="PS50181">
    <property type="entry name" value="FBOX"/>
    <property type="match status" value="1"/>
</dbReference>
<organism evidence="3">
    <name type="scientific">Brachypodium distachyon</name>
    <name type="common">Purple false brome</name>
    <name type="synonym">Trachynia distachya</name>
    <dbReference type="NCBI Taxonomy" id="15368"/>
    <lineage>
        <taxon>Eukaryota</taxon>
        <taxon>Viridiplantae</taxon>
        <taxon>Streptophyta</taxon>
        <taxon>Embryophyta</taxon>
        <taxon>Tracheophyta</taxon>
        <taxon>Spermatophyta</taxon>
        <taxon>Magnoliopsida</taxon>
        <taxon>Liliopsida</taxon>
        <taxon>Poales</taxon>
        <taxon>Poaceae</taxon>
        <taxon>BOP clade</taxon>
        <taxon>Pooideae</taxon>
        <taxon>Stipodae</taxon>
        <taxon>Brachypodieae</taxon>
        <taxon>Brachypodium</taxon>
    </lineage>
</organism>
<reference evidence="3 4" key="1">
    <citation type="journal article" date="2010" name="Nature">
        <title>Genome sequencing and analysis of the model grass Brachypodium distachyon.</title>
        <authorList>
            <consortium name="International Brachypodium Initiative"/>
        </authorList>
    </citation>
    <scope>NUCLEOTIDE SEQUENCE [LARGE SCALE GENOMIC DNA]</scope>
    <source>
        <strain evidence="3 4">Bd21</strain>
    </source>
</reference>
<keyword evidence="5" id="KW-1185">Reference proteome</keyword>
<feature type="compositionally biased region" description="Basic residues" evidence="1">
    <location>
        <begin position="1"/>
        <end position="13"/>
    </location>
</feature>
<dbReference type="CDD" id="cd22160">
    <property type="entry name" value="F-box_AtFBL13-like"/>
    <property type="match status" value="1"/>
</dbReference>
<dbReference type="AlphaFoldDB" id="A0A2K2DJY5"/>
<dbReference type="InterPro" id="IPR036047">
    <property type="entry name" value="F-box-like_dom_sf"/>
</dbReference>
<feature type="region of interest" description="Disordered" evidence="1">
    <location>
        <begin position="1"/>
        <end position="25"/>
    </location>
</feature>
<evidence type="ECO:0000313" key="3">
    <source>
        <dbReference type="EMBL" id="PNT74588.1"/>
    </source>
</evidence>
<proteinExistence type="predicted"/>
<dbReference type="SUPFAM" id="SSF81383">
    <property type="entry name" value="F-box domain"/>
    <property type="match status" value="1"/>
</dbReference>
<dbReference type="InParanoid" id="A0A2K2DJY5"/>
<dbReference type="ExpressionAtlas" id="A0A2K2DJY5">
    <property type="expression patterns" value="baseline"/>
</dbReference>
<dbReference type="InterPro" id="IPR053781">
    <property type="entry name" value="F-box_AtFBL13-like"/>
</dbReference>
<dbReference type="Gramene" id="PNT74588">
    <property type="protein sequence ID" value="PNT74588"/>
    <property type="gene ID" value="BRADI_1g18329v3"/>
</dbReference>
<dbReference type="InterPro" id="IPR001810">
    <property type="entry name" value="F-box_dom"/>
</dbReference>
<dbReference type="Gene3D" id="3.80.10.10">
    <property type="entry name" value="Ribonuclease Inhibitor"/>
    <property type="match status" value="1"/>
</dbReference>
<gene>
    <name evidence="3" type="ORF">BRADI_1g18329v3</name>
</gene>
<dbReference type="PANTHER" id="PTHR34223:SF81">
    <property type="entry name" value="OS08G0281600 PROTEIN"/>
    <property type="match status" value="1"/>
</dbReference>
<dbReference type="EnsemblPlants" id="PNT74588">
    <property type="protein sequence ID" value="PNT74588"/>
    <property type="gene ID" value="BRADI_1g18329v3"/>
</dbReference>
<reference evidence="3" key="2">
    <citation type="submission" date="2017-06" db="EMBL/GenBank/DDBJ databases">
        <title>WGS assembly of Brachypodium distachyon.</title>
        <authorList>
            <consortium name="The International Brachypodium Initiative"/>
            <person name="Lucas S."/>
            <person name="Harmon-Smith M."/>
            <person name="Lail K."/>
            <person name="Tice H."/>
            <person name="Grimwood J."/>
            <person name="Bruce D."/>
            <person name="Barry K."/>
            <person name="Shu S."/>
            <person name="Lindquist E."/>
            <person name="Wang M."/>
            <person name="Pitluck S."/>
            <person name="Vogel J.P."/>
            <person name="Garvin D.F."/>
            <person name="Mockler T.C."/>
            <person name="Schmutz J."/>
            <person name="Rokhsar D."/>
            <person name="Bevan M.W."/>
        </authorList>
    </citation>
    <scope>NUCLEOTIDE SEQUENCE</scope>
    <source>
        <strain evidence="3">Bd21</strain>
    </source>
</reference>
<dbReference type="OrthoDB" id="689323at2759"/>
<evidence type="ECO:0000313" key="5">
    <source>
        <dbReference type="Proteomes" id="UP000008810"/>
    </source>
</evidence>
<accession>A0A2K2DJY5</accession>
<dbReference type="STRING" id="15368.A0A2K2DJY5"/>
<dbReference type="PANTHER" id="PTHR34223">
    <property type="entry name" value="OS11G0201299 PROTEIN"/>
    <property type="match status" value="1"/>
</dbReference>
<sequence length="242" mass="27355">MRRTSTKHARPRLRAGQASRSGDPDRLSALPDALLHHVMSFLKAWDVVRTCVLARRWRHLWASGPCVDLRTRYRYSRRAHDPPREFRDFVYRFFLFRDVSSRGDAPPAGDGVVGACFLRRRLQILKLSYASLDARILLQLSSSCTSLEELDLKDCFVAGGEIVSASLKTLILLKCKINCDFSIAAPNLILLCVTTPYVRVPSFQNLGSLVTGTIILDDSFLGYDYEHISDKDDCDGTTDDRR</sequence>
<evidence type="ECO:0000256" key="1">
    <source>
        <dbReference type="SAM" id="MobiDB-lite"/>
    </source>
</evidence>
<protein>
    <recommendedName>
        <fullName evidence="2">F-box domain-containing protein</fullName>
    </recommendedName>
</protein>
<dbReference type="Proteomes" id="UP000008810">
    <property type="component" value="Chromosome 1"/>
</dbReference>
<name>A0A2K2DJY5_BRADI</name>
<dbReference type="EMBL" id="CM000880">
    <property type="protein sequence ID" value="PNT74588.1"/>
    <property type="molecule type" value="Genomic_DNA"/>
</dbReference>
<reference evidence="4" key="3">
    <citation type="submission" date="2018-08" db="UniProtKB">
        <authorList>
            <consortium name="EnsemblPlants"/>
        </authorList>
    </citation>
    <scope>IDENTIFICATION</scope>
    <source>
        <strain evidence="4">cv. Bd21</strain>
    </source>
</reference>
<dbReference type="SUPFAM" id="SSF52047">
    <property type="entry name" value="RNI-like"/>
    <property type="match status" value="1"/>
</dbReference>
<evidence type="ECO:0000313" key="4">
    <source>
        <dbReference type="EnsemblPlants" id="PNT74588"/>
    </source>
</evidence>
<evidence type="ECO:0000259" key="2">
    <source>
        <dbReference type="PROSITE" id="PS50181"/>
    </source>
</evidence>